<protein>
    <submittedName>
        <fullName evidence="1">Glycosyl transferase, group 1</fullName>
    </submittedName>
</protein>
<reference evidence="1" key="1">
    <citation type="submission" date="2013-08" db="EMBL/GenBank/DDBJ databases">
        <authorList>
            <person name="Mendez C."/>
            <person name="Richter M."/>
            <person name="Ferrer M."/>
            <person name="Sanchez J."/>
        </authorList>
    </citation>
    <scope>NUCLEOTIDE SEQUENCE</scope>
</reference>
<sequence length="155" mass="17522">MLQHPSEALETPAAANIDHRIGYLDPRQPEALHELVRLQNSHQFHVCTSEADAWGHYLVEALGVGAVTLTVDAPPMNERVTPECGLLVPYVRREPMGLATRYYFDERALERTVDYALSLDAHALRRISDNARACFERNRDAFDQRVGAALQRSLR</sequence>
<keyword evidence="1" id="KW-0808">Transferase</keyword>
<proteinExistence type="predicted"/>
<dbReference type="SUPFAM" id="SSF53756">
    <property type="entry name" value="UDP-Glycosyltransferase/glycogen phosphorylase"/>
    <property type="match status" value="1"/>
</dbReference>
<dbReference type="EMBL" id="AUZX01007330">
    <property type="protein sequence ID" value="EQD60034.1"/>
    <property type="molecule type" value="Genomic_DNA"/>
</dbReference>
<dbReference type="Gene3D" id="3.40.50.2000">
    <property type="entry name" value="Glycogen Phosphorylase B"/>
    <property type="match status" value="1"/>
</dbReference>
<accession>T1C404</accession>
<evidence type="ECO:0000313" key="1">
    <source>
        <dbReference type="EMBL" id="EQD60034.1"/>
    </source>
</evidence>
<organism evidence="1">
    <name type="scientific">mine drainage metagenome</name>
    <dbReference type="NCBI Taxonomy" id="410659"/>
    <lineage>
        <taxon>unclassified sequences</taxon>
        <taxon>metagenomes</taxon>
        <taxon>ecological metagenomes</taxon>
    </lineage>
</organism>
<dbReference type="GO" id="GO:0016740">
    <property type="term" value="F:transferase activity"/>
    <property type="evidence" value="ECO:0007669"/>
    <property type="project" value="UniProtKB-KW"/>
</dbReference>
<gene>
    <name evidence="1" type="ORF">B1A_10297</name>
</gene>
<reference evidence="1" key="2">
    <citation type="journal article" date="2014" name="ISME J.">
        <title>Microbial stratification in low pH oxic and suboxic macroscopic growths along an acid mine drainage.</title>
        <authorList>
            <person name="Mendez-Garcia C."/>
            <person name="Mesa V."/>
            <person name="Sprenger R.R."/>
            <person name="Richter M."/>
            <person name="Diez M.S."/>
            <person name="Solano J."/>
            <person name="Bargiela R."/>
            <person name="Golyshina O.V."/>
            <person name="Manteca A."/>
            <person name="Ramos J.L."/>
            <person name="Gallego J.R."/>
            <person name="Llorente I."/>
            <person name="Martins Dos Santos V.A."/>
            <person name="Jensen O.N."/>
            <person name="Pelaez A.I."/>
            <person name="Sanchez J."/>
            <person name="Ferrer M."/>
        </authorList>
    </citation>
    <scope>NUCLEOTIDE SEQUENCE</scope>
</reference>
<dbReference type="AlphaFoldDB" id="T1C404"/>
<name>T1C404_9ZZZZ</name>
<comment type="caution">
    <text evidence="1">The sequence shown here is derived from an EMBL/GenBank/DDBJ whole genome shotgun (WGS) entry which is preliminary data.</text>
</comment>